<name>A0A482VMH3_ASBVE</name>
<keyword evidence="6" id="KW-0733">Signal recognition particle</keyword>
<reference evidence="11 12" key="1">
    <citation type="submission" date="2017-03" db="EMBL/GenBank/DDBJ databases">
        <title>Genome of the blue death feigning beetle - Asbolus verrucosus.</title>
        <authorList>
            <person name="Rider S.D."/>
        </authorList>
    </citation>
    <scope>NUCLEOTIDE SEQUENCE [LARGE SCALE GENOMIC DNA]</scope>
    <source>
        <strain evidence="11">Butters</strain>
        <tissue evidence="11">Head and leg muscle</tissue>
    </source>
</reference>
<dbReference type="GO" id="GO:0008312">
    <property type="term" value="F:7S RNA binding"/>
    <property type="evidence" value="ECO:0007669"/>
    <property type="project" value="InterPro"/>
</dbReference>
<accession>A0A482VMH3</accession>
<dbReference type="GO" id="GO:0005730">
    <property type="term" value="C:nucleolus"/>
    <property type="evidence" value="ECO:0007669"/>
    <property type="project" value="UniProtKB-SubCell"/>
</dbReference>
<evidence type="ECO:0000256" key="3">
    <source>
        <dbReference type="ARBA" id="ARBA00008910"/>
    </source>
</evidence>
<dbReference type="GO" id="GO:0005786">
    <property type="term" value="C:signal recognition particle, endoplasmic reticulum targeting"/>
    <property type="evidence" value="ECO:0007669"/>
    <property type="project" value="UniProtKB-KW"/>
</dbReference>
<dbReference type="Pfam" id="PF01922">
    <property type="entry name" value="SRP19"/>
    <property type="match status" value="1"/>
</dbReference>
<feature type="region of interest" description="Disordered" evidence="10">
    <location>
        <begin position="123"/>
        <end position="152"/>
    </location>
</feature>
<dbReference type="InterPro" id="IPR036521">
    <property type="entry name" value="SRP19-like_sf"/>
</dbReference>
<organism evidence="11 12">
    <name type="scientific">Asbolus verrucosus</name>
    <name type="common">Desert ironclad beetle</name>
    <dbReference type="NCBI Taxonomy" id="1661398"/>
    <lineage>
        <taxon>Eukaryota</taxon>
        <taxon>Metazoa</taxon>
        <taxon>Ecdysozoa</taxon>
        <taxon>Arthropoda</taxon>
        <taxon>Hexapoda</taxon>
        <taxon>Insecta</taxon>
        <taxon>Pterygota</taxon>
        <taxon>Neoptera</taxon>
        <taxon>Endopterygota</taxon>
        <taxon>Coleoptera</taxon>
        <taxon>Polyphaga</taxon>
        <taxon>Cucujiformia</taxon>
        <taxon>Tenebrionidae</taxon>
        <taxon>Pimeliinae</taxon>
        <taxon>Asbolus</taxon>
    </lineage>
</organism>
<dbReference type="InterPro" id="IPR002778">
    <property type="entry name" value="Signal_recog_particle_SRP19"/>
</dbReference>
<dbReference type="AlphaFoldDB" id="A0A482VMH3"/>
<evidence type="ECO:0000313" key="11">
    <source>
        <dbReference type="EMBL" id="RZC33894.1"/>
    </source>
</evidence>
<dbReference type="OrthoDB" id="2190947at2759"/>
<evidence type="ECO:0000256" key="4">
    <source>
        <dbReference type="ARBA" id="ARBA00022490"/>
    </source>
</evidence>
<sequence>MQSSSGAPILQWSPDKKYSDPERWVCIYPAYINSKKTLAQGRRVPKEKCVENPTHQEMRDVLVAAGFKVGVENKLYSRERSKELLYRGRIRVQLRNNDGNPVNKDFPTRESIMFHLCEMIPKLKTRQNKSAGDQPQNNPSSGKGKGKGKGRR</sequence>
<evidence type="ECO:0000313" key="12">
    <source>
        <dbReference type="Proteomes" id="UP000292052"/>
    </source>
</evidence>
<evidence type="ECO:0000256" key="10">
    <source>
        <dbReference type="SAM" id="MobiDB-lite"/>
    </source>
</evidence>
<feature type="compositionally biased region" description="Polar residues" evidence="10">
    <location>
        <begin position="128"/>
        <end position="141"/>
    </location>
</feature>
<dbReference type="Proteomes" id="UP000292052">
    <property type="component" value="Unassembled WGS sequence"/>
</dbReference>
<dbReference type="SUPFAM" id="SSF69695">
    <property type="entry name" value="SRP19"/>
    <property type="match status" value="1"/>
</dbReference>
<comment type="caution">
    <text evidence="11">The sequence shown here is derived from an EMBL/GenBank/DDBJ whole genome shotgun (WGS) entry which is preliminary data.</text>
</comment>
<evidence type="ECO:0000256" key="8">
    <source>
        <dbReference type="ARBA" id="ARBA00023274"/>
    </source>
</evidence>
<comment type="subcellular location">
    <subcellularLocation>
        <location evidence="1">Cytoplasm</location>
    </subcellularLocation>
    <subcellularLocation>
        <location evidence="2">Nucleus</location>
        <location evidence="2">Nucleolus</location>
    </subcellularLocation>
</comment>
<dbReference type="Gene3D" id="3.30.56.30">
    <property type="entry name" value="Signal recognition particle, SRP19-like subunit"/>
    <property type="match status" value="1"/>
</dbReference>
<keyword evidence="8" id="KW-0687">Ribonucleoprotein</keyword>
<dbReference type="EMBL" id="QDEB01084742">
    <property type="protein sequence ID" value="RZC33894.1"/>
    <property type="molecule type" value="Genomic_DNA"/>
</dbReference>
<evidence type="ECO:0000256" key="1">
    <source>
        <dbReference type="ARBA" id="ARBA00004496"/>
    </source>
</evidence>
<proteinExistence type="inferred from homology"/>
<evidence type="ECO:0000256" key="7">
    <source>
        <dbReference type="ARBA" id="ARBA00023242"/>
    </source>
</evidence>
<comment type="function">
    <text evidence="9">Component of the signal recognition particle (SRP) complex, a ribonucleoprotein complex that mediates the cotranslational targeting of secretory and membrane proteins to the endoplasmic reticulum (ER). Binds directly to 7SL RNA. Mediates binding of SRP54 to the SRP complex.</text>
</comment>
<gene>
    <name evidence="11" type="ORF">BDFB_005719</name>
</gene>
<dbReference type="PANTHER" id="PTHR17453:SF0">
    <property type="entry name" value="SIGNAL RECOGNITION PARTICLE 19 KDA PROTEIN"/>
    <property type="match status" value="1"/>
</dbReference>
<keyword evidence="7" id="KW-0539">Nucleus</keyword>
<evidence type="ECO:0000256" key="6">
    <source>
        <dbReference type="ARBA" id="ARBA00023135"/>
    </source>
</evidence>
<dbReference type="GO" id="GO:0006617">
    <property type="term" value="P:SRP-dependent cotranslational protein targeting to membrane, signal sequence recognition"/>
    <property type="evidence" value="ECO:0007669"/>
    <property type="project" value="TreeGrafter"/>
</dbReference>
<evidence type="ECO:0000256" key="2">
    <source>
        <dbReference type="ARBA" id="ARBA00004604"/>
    </source>
</evidence>
<evidence type="ECO:0000256" key="9">
    <source>
        <dbReference type="ARBA" id="ARBA00045518"/>
    </source>
</evidence>
<keyword evidence="12" id="KW-1185">Reference proteome</keyword>
<evidence type="ECO:0000256" key="5">
    <source>
        <dbReference type="ARBA" id="ARBA00022884"/>
    </source>
</evidence>
<keyword evidence="5" id="KW-0694">RNA-binding</keyword>
<dbReference type="PANTHER" id="PTHR17453">
    <property type="entry name" value="SIGNAL RECOGNITION PARTICLE 19 KD PROTEIN"/>
    <property type="match status" value="1"/>
</dbReference>
<comment type="similarity">
    <text evidence="3">Belongs to the SRP19 family.</text>
</comment>
<keyword evidence="4" id="KW-0963">Cytoplasm</keyword>
<protein>
    <submittedName>
        <fullName evidence="11">SRP19 domain containing protein</fullName>
    </submittedName>
</protein>
<dbReference type="STRING" id="1661398.A0A482VMH3"/>
<dbReference type="FunFam" id="3.30.56.30:FF:000002">
    <property type="entry name" value="Signal recognition particle 19kDa"/>
    <property type="match status" value="1"/>
</dbReference>